<proteinExistence type="predicted"/>
<gene>
    <name evidence="2" type="ORF">XFLAVUS301_53080</name>
</gene>
<comment type="caution">
    <text evidence="2">The sequence shown here is derived from an EMBL/GenBank/DDBJ whole genome shotgun (WGS) entry which is preliminary data.</text>
</comment>
<evidence type="ECO:0000256" key="1">
    <source>
        <dbReference type="SAM" id="MobiDB-lite"/>
    </source>
</evidence>
<name>A0A9W6FM84_XANFL</name>
<reference evidence="2" key="1">
    <citation type="submission" date="2022-12" db="EMBL/GenBank/DDBJ databases">
        <title>Reference genome sequencing for broad-spectrum identification of bacterial and archaeal isolates by mass spectrometry.</title>
        <authorList>
            <person name="Sekiguchi Y."/>
            <person name="Tourlousse D.M."/>
        </authorList>
    </citation>
    <scope>NUCLEOTIDE SEQUENCE</scope>
    <source>
        <strain evidence="2">301</strain>
    </source>
</reference>
<protein>
    <submittedName>
        <fullName evidence="2">Uncharacterized protein</fullName>
    </submittedName>
</protein>
<evidence type="ECO:0000313" key="3">
    <source>
        <dbReference type="Proteomes" id="UP001144397"/>
    </source>
</evidence>
<sequence length="100" mass="11364">MQRLVDYPYVLVRFACVLCSRRGQARLARLAERHGAEISLEELLDRVAWTCPYPRPRPGQKLRKYQPFCGIMLPDLQGPGRPPPDLPRPALQVVRGEDAA</sequence>
<dbReference type="AlphaFoldDB" id="A0A9W6FM84"/>
<feature type="region of interest" description="Disordered" evidence="1">
    <location>
        <begin position="76"/>
        <end position="100"/>
    </location>
</feature>
<organism evidence="2 3">
    <name type="scientific">Xanthobacter flavus</name>
    <dbReference type="NCBI Taxonomy" id="281"/>
    <lineage>
        <taxon>Bacteria</taxon>
        <taxon>Pseudomonadati</taxon>
        <taxon>Pseudomonadota</taxon>
        <taxon>Alphaproteobacteria</taxon>
        <taxon>Hyphomicrobiales</taxon>
        <taxon>Xanthobacteraceae</taxon>
        <taxon>Xanthobacter</taxon>
    </lineage>
</organism>
<evidence type="ECO:0000313" key="2">
    <source>
        <dbReference type="EMBL" id="GLI25634.1"/>
    </source>
</evidence>
<accession>A0A9W6FM84</accession>
<dbReference type="EMBL" id="BSDO01000022">
    <property type="protein sequence ID" value="GLI25634.1"/>
    <property type="molecule type" value="Genomic_DNA"/>
</dbReference>
<dbReference type="Proteomes" id="UP001144397">
    <property type="component" value="Unassembled WGS sequence"/>
</dbReference>